<reference evidence="6 7" key="1">
    <citation type="journal article" date="2024" name="Nat. Commun.">
        <title>Phylogenomics reveals the evolutionary origins of lichenization in chlorophyte algae.</title>
        <authorList>
            <person name="Puginier C."/>
            <person name="Libourel C."/>
            <person name="Otte J."/>
            <person name="Skaloud P."/>
            <person name="Haon M."/>
            <person name="Grisel S."/>
            <person name="Petersen M."/>
            <person name="Berrin J.G."/>
            <person name="Delaux P.M."/>
            <person name="Dal Grande F."/>
            <person name="Keller J."/>
        </authorList>
    </citation>
    <scope>NUCLEOTIDE SEQUENCE [LARGE SCALE GENOMIC DNA]</scope>
    <source>
        <strain evidence="6 7">SAG 2043</strain>
    </source>
</reference>
<proteinExistence type="inferred from homology"/>
<organism evidence="6 7">
    <name type="scientific">[Myrmecia] bisecta</name>
    <dbReference type="NCBI Taxonomy" id="41462"/>
    <lineage>
        <taxon>Eukaryota</taxon>
        <taxon>Viridiplantae</taxon>
        <taxon>Chlorophyta</taxon>
        <taxon>core chlorophytes</taxon>
        <taxon>Trebouxiophyceae</taxon>
        <taxon>Trebouxiales</taxon>
        <taxon>Trebouxiaceae</taxon>
        <taxon>Myrmecia</taxon>
    </lineage>
</organism>
<dbReference type="AlphaFoldDB" id="A0AAW1PN48"/>
<dbReference type="CDD" id="cd02016">
    <property type="entry name" value="TPP_E1_OGDC_like"/>
    <property type="match status" value="1"/>
</dbReference>
<accession>A0AAW1PN48</accession>
<dbReference type="GO" id="GO:0005739">
    <property type="term" value="C:mitochondrion"/>
    <property type="evidence" value="ECO:0007669"/>
    <property type="project" value="TreeGrafter"/>
</dbReference>
<keyword evidence="3" id="KW-0560">Oxidoreductase</keyword>
<dbReference type="Proteomes" id="UP001489004">
    <property type="component" value="Unassembled WGS sequence"/>
</dbReference>
<evidence type="ECO:0000259" key="5">
    <source>
        <dbReference type="SMART" id="SM00861"/>
    </source>
</evidence>
<dbReference type="EMBL" id="JALJOR010000010">
    <property type="protein sequence ID" value="KAK9810028.1"/>
    <property type="molecule type" value="Genomic_DNA"/>
</dbReference>
<dbReference type="PANTHER" id="PTHR23152">
    <property type="entry name" value="2-OXOGLUTARATE DEHYDROGENASE"/>
    <property type="match status" value="1"/>
</dbReference>
<evidence type="ECO:0000256" key="2">
    <source>
        <dbReference type="ARBA" id="ARBA00006936"/>
    </source>
</evidence>
<dbReference type="Gene3D" id="1.10.287.1150">
    <property type="entry name" value="TPP helical domain"/>
    <property type="match status" value="1"/>
</dbReference>
<dbReference type="GO" id="GO:0030976">
    <property type="term" value="F:thiamine pyrophosphate binding"/>
    <property type="evidence" value="ECO:0007669"/>
    <property type="project" value="InterPro"/>
</dbReference>
<dbReference type="SUPFAM" id="SSF52518">
    <property type="entry name" value="Thiamin diphosphate-binding fold (THDP-binding)"/>
    <property type="match status" value="3"/>
</dbReference>
<comment type="caution">
    <text evidence="6">The sequence shown here is derived from an EMBL/GenBank/DDBJ whole genome shotgun (WGS) entry which is preliminary data.</text>
</comment>
<comment type="cofactor">
    <cofactor evidence="1">
        <name>thiamine diphosphate</name>
        <dbReference type="ChEBI" id="CHEBI:58937"/>
    </cofactor>
</comment>
<dbReference type="PIRSF" id="PIRSF000157">
    <property type="entry name" value="Oxoglu_dh_E1"/>
    <property type="match status" value="1"/>
</dbReference>
<dbReference type="PANTHER" id="PTHR23152:SF35">
    <property type="entry name" value="2-OXOGLUTARATE DEHYDROGENASE E1 COMPONENT"/>
    <property type="match status" value="1"/>
</dbReference>
<dbReference type="Gene3D" id="3.40.50.970">
    <property type="match status" value="1"/>
</dbReference>
<evidence type="ECO:0000313" key="7">
    <source>
        <dbReference type="Proteomes" id="UP001489004"/>
    </source>
</evidence>
<evidence type="ECO:0000256" key="4">
    <source>
        <dbReference type="ARBA" id="ARBA00023052"/>
    </source>
</evidence>
<protein>
    <recommendedName>
        <fullName evidence="5">Transketolase-like pyrimidine-binding domain-containing protein</fullName>
    </recommendedName>
</protein>
<dbReference type="InterPro" id="IPR042179">
    <property type="entry name" value="KGD_C_sf"/>
</dbReference>
<dbReference type="Pfam" id="PF00676">
    <property type="entry name" value="E1_dh"/>
    <property type="match status" value="1"/>
</dbReference>
<dbReference type="InterPro" id="IPR001017">
    <property type="entry name" value="DH_E1"/>
</dbReference>
<dbReference type="InterPro" id="IPR011603">
    <property type="entry name" value="2oxoglutarate_DH_E1"/>
</dbReference>
<dbReference type="GO" id="GO:0004591">
    <property type="term" value="F:oxoglutarate dehydrogenase (succinyl-transferring) activity"/>
    <property type="evidence" value="ECO:0007669"/>
    <property type="project" value="TreeGrafter"/>
</dbReference>
<dbReference type="SMART" id="SM00861">
    <property type="entry name" value="Transket_pyr"/>
    <property type="match status" value="1"/>
</dbReference>
<dbReference type="Pfam" id="PF02779">
    <property type="entry name" value="Transket_pyr"/>
    <property type="match status" value="1"/>
</dbReference>
<evidence type="ECO:0000256" key="1">
    <source>
        <dbReference type="ARBA" id="ARBA00001964"/>
    </source>
</evidence>
<evidence type="ECO:0000256" key="3">
    <source>
        <dbReference type="ARBA" id="ARBA00023002"/>
    </source>
</evidence>
<feature type="domain" description="Transketolase-like pyrimidine-binding" evidence="5">
    <location>
        <begin position="634"/>
        <end position="927"/>
    </location>
</feature>
<evidence type="ECO:0000313" key="6">
    <source>
        <dbReference type="EMBL" id="KAK9810028.1"/>
    </source>
</evidence>
<dbReference type="Pfam" id="PF16870">
    <property type="entry name" value="OxoGdeHyase_C"/>
    <property type="match status" value="1"/>
</dbReference>
<keyword evidence="7" id="KW-1185">Reference proteome</keyword>
<sequence length="1117" mass="122996">MLRLAWVLRTEVKSARCLTLTRSWRKGISTVTAQPQPAPAVGCATEVADTLKVAALVQTFRSRGHLAAQLDPLGRVRYGPWLSETGSATRWGDPGLTDLLQGYDVNASADAKACWAAKQLGLKGPTDGARLFCLDGIHPGGNPGNQEFWTLPEVIERMRDAYCGTLSVELDHLATREQQQWMAARIETPRKLPDHHRLAILRNLIHADAFEDFLADKFPTSKRFGVEGCEALLPGMAALVERCAEHGIQRMEVGMPHRGRLNVLCNILGKSPGALYGEMEGRQSQFHVGDVKYHLGQSASLTFPRNGDAGGAAEIRLSIAPNPSHLEAVDPVVLGMVRAEQTRLADTQRSRVMGLLIHGDAAFAGLGIVTECLQLSNVPGFTTGGTIHLIINNQVGFTTAPSDGRSSPHPTDVAKTIGAPILHANADDPEAVVHACVIAADWRAHFKRDCVVDIVGFRRHGHNELDDPLATLPLTYRLVDNHPASVDQYAAKLQQCGVTMPEAVKACQAEAQQWLQSEYDLFEDGKYEQSPQDWLTSSWQGDALQWVGSSICRVPEGFHVHPAVQRMLDSRRRMVQDENSRVDWAMAEALAFGTLMLHRGVRPPQASAPALAASAALDQHPTHDGDTRQVPALTLGTSTLGEAAVTLSKTDPQAGLNLGHYGIRLTGQDVERGTFDQRHSVLYDQQTGRRLVALNHIKHGSQDRVEVWNSPLNEAAVLGFEYGYSLGCARSALVLWEAQFGDFANNAQVIIDQFVAAGEERWGQQSGLVLMLPHGYDGQGPDHSSARLERFLSLANDDADHLPGHSPAARRQINATFDALARNHGGRLDRHQTLELLQRTGADGGVNREVAETIWTEMGLAQDAHITQNVWQGLMVQYIRRNAERQANMFVVNATTPAQLFHALRRQMNRPFLKPLILLTPKWLLHHRPCTSALKDLVTGTFFNRVIDDGKASDNTRHLGRSPETGAPYLLPPEHIRRVILCSGQIYYKLSHARRARKIRDIVMVRLEQIAPFPHDLVIKAVTQYVHAEVLWCQEEPKNMGAWLYVKPRMDTAMRELFAVAGMAPRRLRYVGRPAAASPATASTGIHQDETKEVVDLALSPSLMPSGSEDYVMYNGP</sequence>
<dbReference type="Gene3D" id="3.40.50.12470">
    <property type="match status" value="3"/>
</dbReference>
<dbReference type="InterPro" id="IPR029061">
    <property type="entry name" value="THDP-binding"/>
</dbReference>
<name>A0AAW1PN48_9CHLO</name>
<gene>
    <name evidence="6" type="ORF">WJX72_003602</name>
</gene>
<dbReference type="Gene3D" id="3.40.50.11610">
    <property type="entry name" value="Multifunctional 2-oxoglutarate metabolism enzyme, C-terminal domain"/>
    <property type="match status" value="1"/>
</dbReference>
<keyword evidence="4" id="KW-0786">Thiamine pyrophosphate</keyword>
<dbReference type="InterPro" id="IPR005475">
    <property type="entry name" value="Transketolase-like_Pyr-bd"/>
</dbReference>
<dbReference type="InterPro" id="IPR031717">
    <property type="entry name" value="ODO-1/KGD_C"/>
</dbReference>
<dbReference type="GO" id="GO:0006099">
    <property type="term" value="P:tricarboxylic acid cycle"/>
    <property type="evidence" value="ECO:0007669"/>
    <property type="project" value="TreeGrafter"/>
</dbReference>
<comment type="similarity">
    <text evidence="2">Belongs to the alpha-ketoglutarate dehydrogenase family.</text>
</comment>
<dbReference type="GO" id="GO:0045252">
    <property type="term" value="C:oxoglutarate dehydrogenase complex"/>
    <property type="evidence" value="ECO:0007669"/>
    <property type="project" value="TreeGrafter"/>
</dbReference>